<feature type="domain" description="Smf/DprA SLOG" evidence="3">
    <location>
        <begin position="79"/>
        <end position="288"/>
    </location>
</feature>
<dbReference type="InterPro" id="IPR057666">
    <property type="entry name" value="DrpA_SLOG"/>
</dbReference>
<evidence type="ECO:0000256" key="1">
    <source>
        <dbReference type="ARBA" id="ARBA00006525"/>
    </source>
</evidence>
<accession>A0ABN3Z9G0</accession>
<evidence type="ECO:0000259" key="3">
    <source>
        <dbReference type="Pfam" id="PF02481"/>
    </source>
</evidence>
<proteinExistence type="inferred from homology"/>
<dbReference type="InterPro" id="IPR003488">
    <property type="entry name" value="DprA"/>
</dbReference>
<sequence>MDQASACLLICSINRLLSPSLLLKWWKADPSLSFKTDPHPIHTITSGKIKAAALKTQIEKEYDKLQEQLSDYQRRGIKVIPITSHQYPSWLKTIYDPPPVLFAKGNENLLIKGRKIGVVGTRNPTAYGKKAVFHLTKELAGNQWIIVSGLAAGIDGLSHRACIRAKGYTIGVIAGGFHHIYPRENQQLAEYMAKYHLLLSEHPPETKPQKWHFPMRNRLISGLSEGIVVVQGKEKSGSLITAYQALDQGREVFAVPGSIFDPYSGGPIKLIQEGAKSVQSAEDIYSELSEGNVQYTEPF</sequence>
<gene>
    <name evidence="4" type="ordered locus">BATR1942_05850</name>
</gene>
<comment type="similarity">
    <text evidence="1">Belongs to the DprA/Smf family.</text>
</comment>
<evidence type="ECO:0000256" key="2">
    <source>
        <dbReference type="SAM" id="Coils"/>
    </source>
</evidence>
<organism evidence="4 5">
    <name type="scientific">Bacillus atrophaeus (strain 1942)</name>
    <dbReference type="NCBI Taxonomy" id="720555"/>
    <lineage>
        <taxon>Bacteria</taxon>
        <taxon>Bacillati</taxon>
        <taxon>Bacillota</taxon>
        <taxon>Bacilli</taxon>
        <taxon>Bacillales</taxon>
        <taxon>Bacillaceae</taxon>
        <taxon>Bacillus</taxon>
    </lineage>
</organism>
<dbReference type="RefSeq" id="WP_003328957.1">
    <property type="nucleotide sequence ID" value="NC_014639.1"/>
</dbReference>
<dbReference type="PANTHER" id="PTHR43022:SF1">
    <property type="entry name" value="PROTEIN SMF"/>
    <property type="match status" value="1"/>
</dbReference>
<dbReference type="Pfam" id="PF02481">
    <property type="entry name" value="DNA_processg_A"/>
    <property type="match status" value="1"/>
</dbReference>
<dbReference type="Gene3D" id="3.40.50.450">
    <property type="match status" value="1"/>
</dbReference>
<evidence type="ECO:0000313" key="5">
    <source>
        <dbReference type="Proteomes" id="UP000006867"/>
    </source>
</evidence>
<keyword evidence="5" id="KW-1185">Reference proteome</keyword>
<dbReference type="Proteomes" id="UP000006867">
    <property type="component" value="Chromosome"/>
</dbReference>
<reference evidence="4 5" key="1">
    <citation type="journal article" date="2011" name="Front. Microbiol.">
        <title>Genomic signatures of strain selection and enhancement in Bacillus atrophaeus var. globigii, a historical biowarfare simulant.</title>
        <authorList>
            <person name="Gibbons H.S."/>
            <person name="Broomall S.M."/>
            <person name="McNew L.A."/>
            <person name="Daligault H."/>
            <person name="Chapman C."/>
            <person name="Bruce D."/>
            <person name="Karavis M."/>
            <person name="Krepps M."/>
            <person name="McGregor P.A."/>
            <person name="Hong C."/>
            <person name="Park K.H."/>
            <person name="Akmal A."/>
            <person name="Feldman A."/>
            <person name="Lin J.S."/>
            <person name="Chang W.E."/>
            <person name="Higgs B.W."/>
            <person name="Demirev P."/>
            <person name="Lindquist J."/>
            <person name="Liem A."/>
            <person name="Fochler E."/>
            <person name="Read T.D."/>
            <person name="Tapia R."/>
            <person name="Johnson S."/>
            <person name="Bishop-Lilly K.A."/>
            <person name="Detter C."/>
            <person name="Han C."/>
            <person name="Sozhamannan S."/>
            <person name="Rosenzweig C.N."/>
            <person name="Skowronski E.W."/>
        </authorList>
    </citation>
    <scope>NUCLEOTIDE SEQUENCE [LARGE SCALE GENOMIC DNA]</scope>
    <source>
        <strain evidence="4 5">1942</strain>
    </source>
</reference>
<evidence type="ECO:0000313" key="4">
    <source>
        <dbReference type="EMBL" id="ADP32124.1"/>
    </source>
</evidence>
<feature type="coiled-coil region" evidence="2">
    <location>
        <begin position="48"/>
        <end position="75"/>
    </location>
</feature>
<dbReference type="SUPFAM" id="SSF102405">
    <property type="entry name" value="MCP/YpsA-like"/>
    <property type="match status" value="1"/>
</dbReference>
<dbReference type="NCBIfam" id="TIGR00732">
    <property type="entry name" value="dprA"/>
    <property type="match status" value="1"/>
</dbReference>
<dbReference type="EMBL" id="CP002207">
    <property type="protein sequence ID" value="ADP32124.1"/>
    <property type="molecule type" value="Genomic_DNA"/>
</dbReference>
<dbReference type="PANTHER" id="PTHR43022">
    <property type="entry name" value="PROTEIN SMF"/>
    <property type="match status" value="1"/>
</dbReference>
<name>A0ABN3Z9G0_BACA1</name>
<keyword evidence="2" id="KW-0175">Coiled coil</keyword>
<protein>
    <submittedName>
        <fullName evidence="4">DNA processing Smf single strand binding protein</fullName>
    </submittedName>
</protein>